<accession>A0A0C3E8H9</accession>
<organism evidence="2 3">
    <name type="scientific">Vibrio mytili</name>
    <dbReference type="NCBI Taxonomy" id="50718"/>
    <lineage>
        <taxon>Bacteria</taxon>
        <taxon>Pseudomonadati</taxon>
        <taxon>Pseudomonadota</taxon>
        <taxon>Gammaproteobacteria</taxon>
        <taxon>Vibrionales</taxon>
        <taxon>Vibrionaceae</taxon>
        <taxon>Vibrio</taxon>
    </lineage>
</organism>
<dbReference type="Proteomes" id="UP000031977">
    <property type="component" value="Unassembled WGS sequence"/>
</dbReference>
<sequence>MDISSYTSNIQPYGTPNGTNVAFKNDIGIGAPNTATSNEGGASQRTEDLGHDFSVKAAIKMAESRQELNREEREKMVAQMNEFVSSINKGLAFRVDEESGKDVVTIYEARTGDVIRQIPDEEMLVVLRRLAEHTANSGLLVDKV</sequence>
<proteinExistence type="predicted"/>
<dbReference type="EMBL" id="JXOK01000042">
    <property type="protein sequence ID" value="KIN10713.1"/>
    <property type="molecule type" value="Genomic_DNA"/>
</dbReference>
<dbReference type="NCBIfam" id="NF006465">
    <property type="entry name" value="PRK08868.1"/>
    <property type="match status" value="1"/>
</dbReference>
<evidence type="ECO:0000313" key="3">
    <source>
        <dbReference type="Proteomes" id="UP000031977"/>
    </source>
</evidence>
<feature type="coiled-coil region" evidence="1">
    <location>
        <begin position="54"/>
        <end position="81"/>
    </location>
</feature>
<dbReference type="PANTHER" id="PTHR37166:SF1">
    <property type="entry name" value="PROTEIN FLAG"/>
    <property type="match status" value="1"/>
</dbReference>
<keyword evidence="3" id="KW-1185">Reference proteome</keyword>
<dbReference type="Pfam" id="PF03646">
    <property type="entry name" value="FlaG"/>
    <property type="match status" value="1"/>
</dbReference>
<dbReference type="STRING" id="50718.SU60_11600"/>
<dbReference type="RefSeq" id="WP_041155643.1">
    <property type="nucleotide sequence ID" value="NZ_CBCRVP010000001.1"/>
</dbReference>
<dbReference type="OrthoDB" id="5741693at2"/>
<dbReference type="InterPro" id="IPR035924">
    <property type="entry name" value="FlaG-like_sf"/>
</dbReference>
<evidence type="ECO:0000313" key="2">
    <source>
        <dbReference type="EMBL" id="KIN10713.1"/>
    </source>
</evidence>
<dbReference type="Gene3D" id="3.30.160.170">
    <property type="entry name" value="FlaG-like"/>
    <property type="match status" value="1"/>
</dbReference>
<protein>
    <submittedName>
        <fullName evidence="2">Flagellar protein FlaG</fullName>
    </submittedName>
</protein>
<keyword evidence="2" id="KW-0282">Flagellum</keyword>
<dbReference type="InterPro" id="IPR005186">
    <property type="entry name" value="FlaG"/>
</dbReference>
<evidence type="ECO:0000256" key="1">
    <source>
        <dbReference type="SAM" id="Coils"/>
    </source>
</evidence>
<reference evidence="2 3" key="1">
    <citation type="submission" date="2015-01" db="EMBL/GenBank/DDBJ databases">
        <title>Draft genome of Vibrio mytili type strain CAIM 528.</title>
        <authorList>
            <person name="Gonzalez-Castillo A."/>
            <person name="Gomez-Gil B."/>
            <person name="Enciso-Ibarra J."/>
        </authorList>
    </citation>
    <scope>NUCLEOTIDE SEQUENCE [LARGE SCALE GENOMIC DNA]</scope>
    <source>
        <strain evidence="2 3">CAIM 528</strain>
    </source>
</reference>
<keyword evidence="1" id="KW-0175">Coiled coil</keyword>
<dbReference type="AlphaFoldDB" id="A0A0C3E8H9"/>
<gene>
    <name evidence="2" type="ORF">SU60_11600</name>
</gene>
<dbReference type="PANTHER" id="PTHR37166">
    <property type="entry name" value="PROTEIN FLAG"/>
    <property type="match status" value="1"/>
</dbReference>
<keyword evidence="2" id="KW-0969">Cilium</keyword>
<name>A0A0C3E8H9_9VIBR</name>
<dbReference type="SUPFAM" id="SSF160214">
    <property type="entry name" value="FlaG-like"/>
    <property type="match status" value="1"/>
</dbReference>
<comment type="caution">
    <text evidence="2">The sequence shown here is derived from an EMBL/GenBank/DDBJ whole genome shotgun (WGS) entry which is preliminary data.</text>
</comment>
<keyword evidence="2" id="KW-0966">Cell projection</keyword>